<dbReference type="RefSeq" id="WP_168836156.1">
    <property type="nucleotide sequence ID" value="NZ_JABAIK010000007.1"/>
</dbReference>
<gene>
    <name evidence="3" type="ORF">HGP28_09210</name>
</gene>
<feature type="domain" description="DUF4399" evidence="2">
    <location>
        <begin position="52"/>
        <end position="143"/>
    </location>
</feature>
<evidence type="ECO:0000313" key="4">
    <source>
        <dbReference type="Proteomes" id="UP000535589"/>
    </source>
</evidence>
<evidence type="ECO:0000313" key="3">
    <source>
        <dbReference type="EMBL" id="NLS13066.1"/>
    </source>
</evidence>
<proteinExistence type="predicted"/>
<evidence type="ECO:0000256" key="1">
    <source>
        <dbReference type="SAM" id="SignalP"/>
    </source>
</evidence>
<accession>A0A7X8TR22</accession>
<feature type="signal peptide" evidence="1">
    <location>
        <begin position="1"/>
        <end position="25"/>
    </location>
</feature>
<evidence type="ECO:0000259" key="2">
    <source>
        <dbReference type="Pfam" id="PF14347"/>
    </source>
</evidence>
<feature type="chain" id="PRO_5030939450" evidence="1">
    <location>
        <begin position="26"/>
        <end position="143"/>
    </location>
</feature>
<comment type="caution">
    <text evidence="3">The sequence shown here is derived from an EMBL/GenBank/DDBJ whole genome shotgun (WGS) entry which is preliminary data.</text>
</comment>
<reference evidence="3 4" key="1">
    <citation type="submission" date="2020-04" db="EMBL/GenBank/DDBJ databases">
        <title>Vibrio sp. SM6, a novel species isolated from seawater.</title>
        <authorList>
            <person name="Wang X."/>
        </authorList>
    </citation>
    <scope>NUCLEOTIDE SEQUENCE [LARGE SCALE GENOMIC DNA]</scope>
    <source>
        <strain evidence="3 4">SM6</strain>
    </source>
</reference>
<organism evidence="3 4">
    <name type="scientific">Vibrio agarilyticus</name>
    <dbReference type="NCBI Taxonomy" id="2726741"/>
    <lineage>
        <taxon>Bacteria</taxon>
        <taxon>Pseudomonadati</taxon>
        <taxon>Pseudomonadota</taxon>
        <taxon>Gammaproteobacteria</taxon>
        <taxon>Vibrionales</taxon>
        <taxon>Vibrionaceae</taxon>
        <taxon>Vibrio</taxon>
    </lineage>
</organism>
<protein>
    <submittedName>
        <fullName evidence="3">DUF4399 domain-containing protein</fullName>
    </submittedName>
</protein>
<dbReference type="InterPro" id="IPR025512">
    <property type="entry name" value="DUF4399"/>
</dbReference>
<dbReference type="Proteomes" id="UP000535589">
    <property type="component" value="Unassembled WGS sequence"/>
</dbReference>
<dbReference type="AlphaFoldDB" id="A0A7X8TR22"/>
<keyword evidence="1" id="KW-0732">Signal</keyword>
<dbReference type="Pfam" id="PF14347">
    <property type="entry name" value="DUF4399"/>
    <property type="match status" value="1"/>
</dbReference>
<sequence length="143" mass="15049">MNLIVRALVVIVCACGGLVSGSVFAATPSPEGARVFIIEPKNGATVPATFKVEFGIEGMTLAPAGTFEPNTGHHHLLIDVDSVPDMAVPLPATENILHFGKAQSQTFITLEPGKHTLQLVLGDGNHIPHEKPVVSQVITVNVE</sequence>
<keyword evidence="4" id="KW-1185">Reference proteome</keyword>
<dbReference type="EMBL" id="JABAIK010000007">
    <property type="protein sequence ID" value="NLS13066.1"/>
    <property type="molecule type" value="Genomic_DNA"/>
</dbReference>
<name>A0A7X8TR22_9VIBR</name>